<dbReference type="Gene3D" id="3.50.50.60">
    <property type="entry name" value="FAD/NAD(P)-binding domain"/>
    <property type="match status" value="2"/>
</dbReference>
<evidence type="ECO:0000256" key="6">
    <source>
        <dbReference type="RuleBase" id="RU362067"/>
    </source>
</evidence>
<evidence type="ECO:0000259" key="7">
    <source>
        <dbReference type="Pfam" id="PF01593"/>
    </source>
</evidence>
<feature type="binding site" evidence="5">
    <location>
        <position position="394"/>
    </location>
    <ligand>
        <name>substrate</name>
    </ligand>
</feature>
<feature type="domain" description="Amine oxidase" evidence="7">
    <location>
        <begin position="58"/>
        <end position="493"/>
    </location>
</feature>
<dbReference type="EC" id="1.4.3.-" evidence="6"/>
<dbReference type="EMBL" id="JAPQKH010000002">
    <property type="protein sequence ID" value="KAJ5114074.1"/>
    <property type="molecule type" value="Genomic_DNA"/>
</dbReference>
<keyword evidence="6" id="KW-0274">FAD</keyword>
<evidence type="ECO:0000313" key="8">
    <source>
        <dbReference type="EMBL" id="KAJ5114074.1"/>
    </source>
</evidence>
<dbReference type="AlphaFoldDB" id="A0A9W9KP60"/>
<evidence type="ECO:0000256" key="4">
    <source>
        <dbReference type="ARBA" id="ARBA00048448"/>
    </source>
</evidence>
<protein>
    <recommendedName>
        <fullName evidence="6">Amine oxidase</fullName>
        <ecNumber evidence="6">1.4.3.-</ecNumber>
    </recommendedName>
</protein>
<dbReference type="InterPro" id="IPR050703">
    <property type="entry name" value="Flavin_MAO"/>
</dbReference>
<dbReference type="Pfam" id="PF01593">
    <property type="entry name" value="Amino_oxidase"/>
    <property type="match status" value="1"/>
</dbReference>
<dbReference type="PANTHER" id="PTHR43563">
    <property type="entry name" value="AMINE OXIDASE"/>
    <property type="match status" value="1"/>
</dbReference>
<keyword evidence="6" id="KW-0285">Flavoprotein</keyword>
<evidence type="ECO:0000313" key="9">
    <source>
        <dbReference type="Proteomes" id="UP001149165"/>
    </source>
</evidence>
<dbReference type="PRINTS" id="PR00757">
    <property type="entry name" value="AMINEOXDASEF"/>
</dbReference>
<comment type="caution">
    <text evidence="8">The sequence shown here is derived from an EMBL/GenBank/DDBJ whole genome shotgun (WGS) entry which is preliminary data.</text>
</comment>
<comment type="cofactor">
    <cofactor evidence="1 6">
        <name>FAD</name>
        <dbReference type="ChEBI" id="CHEBI:57692"/>
    </cofactor>
</comment>
<dbReference type="GO" id="GO:0097621">
    <property type="term" value="F:monoamine oxidase activity"/>
    <property type="evidence" value="ECO:0007669"/>
    <property type="project" value="UniProtKB-EC"/>
</dbReference>
<dbReference type="PANTHER" id="PTHR43563:SF1">
    <property type="entry name" value="AMINE OXIDASE [FLAVIN-CONTAINING] B"/>
    <property type="match status" value="1"/>
</dbReference>
<sequence length="511" mass="57486">MSEMLAHSGTTRDGFSWTSSNGMKKGNFTSKGVISPSERIRSPGDFVYDTIVVGAGYAGLSSARDLTNAGRKVLLLEGRDRVGGRTFTIKEDGFNYEMGGTWVSHCQPHTFRELLRYNMDKDLIKTRESGHANDYYTFALSDAPARHVSHEEAAASAAKGWNLFINVDGAYGRKICPLPHQQLENVQVDRKEVEKWDSYSCWDRFEEMKSQLNKEESDLLLSLLLMISGGNLHNSSLWDMIRSQALVNHEFNNFEDIWFLYKLREGQSALARNIFNDAVSNGLEYAFQTPVSGIKQVSNNLNHVSTRDGRIYQARKVICAVPLNILKHLNFEPSLSPLRQEAVEAGHINYMTKIHAVVKGSGMASWNGVCYPNNILYAYGDGVLPSGDAHLVCFGTDERPHFVPERDPAKILSALQNFHPMEVKKLVFHNWNTDPYSQAGPCFWPPGFMTKYQEELQSRHKNVFFASADWANGWRAFIDGALEQGFLNAQNVLNELRQEDKATLPGARSSL</sequence>
<evidence type="ECO:0000256" key="2">
    <source>
        <dbReference type="ARBA" id="ARBA00005995"/>
    </source>
</evidence>
<evidence type="ECO:0000256" key="3">
    <source>
        <dbReference type="ARBA" id="ARBA00023002"/>
    </source>
</evidence>
<dbReference type="Proteomes" id="UP001149165">
    <property type="component" value="Unassembled WGS sequence"/>
</dbReference>
<feature type="binding site" evidence="5">
    <location>
        <position position="291"/>
    </location>
    <ligand>
        <name>FAD</name>
        <dbReference type="ChEBI" id="CHEBI:57692"/>
    </ligand>
</feature>
<evidence type="ECO:0000256" key="1">
    <source>
        <dbReference type="ARBA" id="ARBA00001974"/>
    </source>
</evidence>
<reference evidence="8" key="2">
    <citation type="journal article" date="2023" name="IMA Fungus">
        <title>Comparative genomic study of the Penicillium genus elucidates a diverse pangenome and 15 lateral gene transfer events.</title>
        <authorList>
            <person name="Petersen C."/>
            <person name="Sorensen T."/>
            <person name="Nielsen M.R."/>
            <person name="Sondergaard T.E."/>
            <person name="Sorensen J.L."/>
            <person name="Fitzpatrick D.A."/>
            <person name="Frisvad J.C."/>
            <person name="Nielsen K.L."/>
        </authorList>
    </citation>
    <scope>NUCLEOTIDE SEQUENCE</scope>
    <source>
        <strain evidence="8">IBT 30069</strain>
    </source>
</reference>
<evidence type="ECO:0000256" key="5">
    <source>
        <dbReference type="PIRSR" id="PIRSR601613-1"/>
    </source>
</evidence>
<dbReference type="Gene3D" id="3.90.660.10">
    <property type="match status" value="2"/>
</dbReference>
<dbReference type="OrthoDB" id="7777654at2759"/>
<dbReference type="InterPro" id="IPR001613">
    <property type="entry name" value="Flavin_amine_oxidase"/>
</dbReference>
<reference evidence="8" key="1">
    <citation type="submission" date="2022-11" db="EMBL/GenBank/DDBJ databases">
        <authorList>
            <person name="Petersen C."/>
        </authorList>
    </citation>
    <scope>NUCLEOTIDE SEQUENCE</scope>
    <source>
        <strain evidence="8">IBT 30069</strain>
    </source>
</reference>
<dbReference type="SUPFAM" id="SSF51905">
    <property type="entry name" value="FAD/NAD(P)-binding domain"/>
    <property type="match status" value="1"/>
</dbReference>
<proteinExistence type="inferred from homology"/>
<dbReference type="InterPro" id="IPR036188">
    <property type="entry name" value="FAD/NAD-bd_sf"/>
</dbReference>
<name>A0A9W9KP60_9EURO</name>
<dbReference type="InterPro" id="IPR002937">
    <property type="entry name" value="Amino_oxidase"/>
</dbReference>
<keyword evidence="3 6" id="KW-0560">Oxidoreductase</keyword>
<accession>A0A9W9KP60</accession>
<comment type="catalytic activity">
    <reaction evidence="4">
        <text>a secondary aliphatic amine + O2 + H2O = a primary amine + an aldehyde + H2O2</text>
        <dbReference type="Rhea" id="RHEA:26414"/>
        <dbReference type="ChEBI" id="CHEBI:15377"/>
        <dbReference type="ChEBI" id="CHEBI:15379"/>
        <dbReference type="ChEBI" id="CHEBI:16240"/>
        <dbReference type="ChEBI" id="CHEBI:17478"/>
        <dbReference type="ChEBI" id="CHEBI:58855"/>
        <dbReference type="ChEBI" id="CHEBI:65296"/>
        <dbReference type="EC" id="1.4.3.4"/>
    </reaction>
</comment>
<organism evidence="8 9">
    <name type="scientific">Penicillium angulare</name>
    <dbReference type="NCBI Taxonomy" id="116970"/>
    <lineage>
        <taxon>Eukaryota</taxon>
        <taxon>Fungi</taxon>
        <taxon>Dikarya</taxon>
        <taxon>Ascomycota</taxon>
        <taxon>Pezizomycotina</taxon>
        <taxon>Eurotiomycetes</taxon>
        <taxon>Eurotiomycetidae</taxon>
        <taxon>Eurotiales</taxon>
        <taxon>Aspergillaceae</taxon>
        <taxon>Penicillium</taxon>
    </lineage>
</organism>
<gene>
    <name evidence="8" type="ORF">N7456_002608</name>
</gene>
<keyword evidence="9" id="KW-1185">Reference proteome</keyword>
<comment type="similarity">
    <text evidence="2 6">Belongs to the flavin monoamine oxidase family.</text>
</comment>